<organism evidence="2 3">
    <name type="scientific">Anabas testudineus</name>
    <name type="common">Climbing perch</name>
    <name type="synonym">Anthias testudineus</name>
    <dbReference type="NCBI Taxonomy" id="64144"/>
    <lineage>
        <taxon>Eukaryota</taxon>
        <taxon>Metazoa</taxon>
        <taxon>Chordata</taxon>
        <taxon>Craniata</taxon>
        <taxon>Vertebrata</taxon>
        <taxon>Euteleostomi</taxon>
        <taxon>Actinopterygii</taxon>
        <taxon>Neopterygii</taxon>
        <taxon>Teleostei</taxon>
        <taxon>Neoteleostei</taxon>
        <taxon>Acanthomorphata</taxon>
        <taxon>Anabantaria</taxon>
        <taxon>Anabantiformes</taxon>
        <taxon>Anabantoidei</taxon>
        <taxon>Anabantidae</taxon>
        <taxon>Anabas</taxon>
    </lineage>
</organism>
<reference evidence="2" key="1">
    <citation type="submission" date="2021-04" db="EMBL/GenBank/DDBJ databases">
        <authorList>
            <consortium name="Wellcome Sanger Institute Data Sharing"/>
        </authorList>
    </citation>
    <scope>NUCLEOTIDE SEQUENCE [LARGE SCALE GENOMIC DNA]</scope>
</reference>
<sequence>MAIQQQPLQILSVSRGHGEWSTGLLDCCSDVDTCCRACWFFPCMQCETADKFGWCCCVPMLDECCVVSYLLRTSIRQRYNIPGSCCGDYCTVIWCYQCAWCQMHREVKIRTSEPTTIQVVASQLRNA</sequence>
<dbReference type="RefSeq" id="XP_026209345.1">
    <property type="nucleotide sequence ID" value="XM_026353560.1"/>
</dbReference>
<dbReference type="AlphaFoldDB" id="A0A7N6B3Y2"/>
<evidence type="ECO:0000313" key="2">
    <source>
        <dbReference type="Ensembl" id="ENSATEP00000056812.2"/>
    </source>
</evidence>
<evidence type="ECO:0000313" key="3">
    <source>
        <dbReference type="Proteomes" id="UP000265040"/>
    </source>
</evidence>
<dbReference type="GeneTree" id="ENSGT00940000163927"/>
<reference evidence="2" key="2">
    <citation type="submission" date="2025-08" db="UniProtKB">
        <authorList>
            <consortium name="Ensembl"/>
        </authorList>
    </citation>
    <scope>IDENTIFICATION</scope>
</reference>
<evidence type="ECO:0008006" key="4">
    <source>
        <dbReference type="Google" id="ProtNLM"/>
    </source>
</evidence>
<accession>A0A7N6B3Y2</accession>
<name>A0A7N6B3Y2_ANATE</name>
<dbReference type="Pfam" id="PF04749">
    <property type="entry name" value="PLAC8"/>
    <property type="match status" value="1"/>
</dbReference>
<evidence type="ECO:0000256" key="1">
    <source>
        <dbReference type="ARBA" id="ARBA00009024"/>
    </source>
</evidence>
<dbReference type="GeneID" id="113157903"/>
<protein>
    <recommendedName>
        <fullName evidence="4">Plac8 onzin related protein 1</fullName>
    </recommendedName>
</protein>
<dbReference type="Ensembl" id="ENSATET00000043516.2">
    <property type="protein sequence ID" value="ENSATEP00000056812.2"/>
    <property type="gene ID" value="ENSATEG00000032741.1"/>
</dbReference>
<proteinExistence type="inferred from homology"/>
<reference evidence="2" key="3">
    <citation type="submission" date="2025-09" db="UniProtKB">
        <authorList>
            <consortium name="Ensembl"/>
        </authorList>
    </citation>
    <scope>IDENTIFICATION</scope>
</reference>
<dbReference type="PANTHER" id="PTHR15907">
    <property type="entry name" value="DUF614 FAMILY PROTEIN-RELATED"/>
    <property type="match status" value="1"/>
</dbReference>
<comment type="similarity">
    <text evidence="1">Belongs to the cornifelin family.</text>
</comment>
<dbReference type="RefSeq" id="XP_026209344.1">
    <property type="nucleotide sequence ID" value="XM_026353559.1"/>
</dbReference>
<keyword evidence="3" id="KW-1185">Reference proteome</keyword>
<dbReference type="InterPro" id="IPR006461">
    <property type="entry name" value="PLAC_motif_containing"/>
</dbReference>
<dbReference type="NCBIfam" id="TIGR01571">
    <property type="entry name" value="A_thal_Cys_rich"/>
    <property type="match status" value="1"/>
</dbReference>
<dbReference type="Proteomes" id="UP000265040">
    <property type="component" value="Chromosome 18"/>
</dbReference>